<feature type="binding site" evidence="14">
    <location>
        <position position="235"/>
    </location>
    <ligand>
        <name>S-adenosyl-L-methionine</name>
        <dbReference type="ChEBI" id="CHEBI:59789"/>
    </ligand>
</feature>
<evidence type="ECO:0000256" key="2">
    <source>
        <dbReference type="ARBA" id="ARBA00007544"/>
    </source>
</evidence>
<comment type="catalytic activity">
    <reaction evidence="14">
        <text>adenosine(2503) in 23S rRNA + 2 reduced [2Fe-2S]-[ferredoxin] + 2 S-adenosyl-L-methionine = 2-methyladenosine(2503) in 23S rRNA + 5'-deoxyadenosine + L-methionine + 2 oxidized [2Fe-2S]-[ferredoxin] + S-adenosyl-L-homocysteine</text>
        <dbReference type="Rhea" id="RHEA:42916"/>
        <dbReference type="Rhea" id="RHEA-COMP:10000"/>
        <dbReference type="Rhea" id="RHEA-COMP:10001"/>
        <dbReference type="Rhea" id="RHEA-COMP:10152"/>
        <dbReference type="Rhea" id="RHEA-COMP:10282"/>
        <dbReference type="ChEBI" id="CHEBI:17319"/>
        <dbReference type="ChEBI" id="CHEBI:33737"/>
        <dbReference type="ChEBI" id="CHEBI:33738"/>
        <dbReference type="ChEBI" id="CHEBI:57844"/>
        <dbReference type="ChEBI" id="CHEBI:57856"/>
        <dbReference type="ChEBI" id="CHEBI:59789"/>
        <dbReference type="ChEBI" id="CHEBI:74411"/>
        <dbReference type="ChEBI" id="CHEBI:74497"/>
        <dbReference type="EC" id="2.1.1.192"/>
    </reaction>
</comment>
<evidence type="ECO:0000259" key="15">
    <source>
        <dbReference type="PROSITE" id="PS51918"/>
    </source>
</evidence>
<proteinExistence type="inferred from homology"/>
<dbReference type="Pfam" id="PF21016">
    <property type="entry name" value="RlmN_N"/>
    <property type="match status" value="1"/>
</dbReference>
<dbReference type="GO" id="GO:0002935">
    <property type="term" value="F:tRNA (adenine(37)-C2)-methyltransferase activity"/>
    <property type="evidence" value="ECO:0007669"/>
    <property type="project" value="UniProtKB-UniRule"/>
</dbReference>
<comment type="similarity">
    <text evidence="2 14">Belongs to the radical SAM superfamily. RlmN family.</text>
</comment>
<name>A0A518KEJ0_9BACT</name>
<evidence type="ECO:0000313" key="16">
    <source>
        <dbReference type="EMBL" id="QDV76193.1"/>
    </source>
</evidence>
<feature type="binding site" evidence="14">
    <location>
        <position position="154"/>
    </location>
    <ligand>
        <name>[4Fe-4S] cluster</name>
        <dbReference type="ChEBI" id="CHEBI:49883"/>
        <note>4Fe-4S-S-AdoMet</note>
    </ligand>
</feature>
<evidence type="ECO:0000256" key="1">
    <source>
        <dbReference type="ARBA" id="ARBA00004496"/>
    </source>
</evidence>
<dbReference type="PANTHER" id="PTHR30544:SF5">
    <property type="entry name" value="RADICAL SAM CORE DOMAIN-CONTAINING PROTEIN"/>
    <property type="match status" value="1"/>
</dbReference>
<dbReference type="SFLD" id="SFLDG01062">
    <property type="entry name" value="methyltransferase_(Class_A)"/>
    <property type="match status" value="1"/>
</dbReference>
<evidence type="ECO:0000256" key="10">
    <source>
        <dbReference type="ARBA" id="ARBA00022723"/>
    </source>
</evidence>
<dbReference type="SFLD" id="SFLDF00275">
    <property type="entry name" value="adenosine_C2_methyltransferase"/>
    <property type="match status" value="1"/>
</dbReference>
<comment type="subcellular location">
    <subcellularLocation>
        <location evidence="1 14">Cytoplasm</location>
    </subcellularLocation>
</comment>
<dbReference type="GO" id="GO:0030488">
    <property type="term" value="P:tRNA methylation"/>
    <property type="evidence" value="ECO:0007669"/>
    <property type="project" value="UniProtKB-UniRule"/>
</dbReference>
<feature type="domain" description="Radical SAM core" evidence="15">
    <location>
        <begin position="140"/>
        <end position="368"/>
    </location>
</feature>
<dbReference type="Pfam" id="PF04055">
    <property type="entry name" value="Radical_SAM"/>
    <property type="match status" value="1"/>
</dbReference>
<dbReference type="Gene3D" id="3.20.20.70">
    <property type="entry name" value="Aldolase class I"/>
    <property type="match status" value="1"/>
</dbReference>
<dbReference type="PANTHER" id="PTHR30544">
    <property type="entry name" value="23S RRNA METHYLTRANSFERASE"/>
    <property type="match status" value="1"/>
</dbReference>
<keyword evidence="9 14" id="KW-0819">tRNA processing</keyword>
<feature type="binding site" evidence="14">
    <location>
        <position position="158"/>
    </location>
    <ligand>
        <name>[4Fe-4S] cluster</name>
        <dbReference type="ChEBI" id="CHEBI:49883"/>
        <note>4Fe-4S-S-AdoMet</note>
    </ligand>
</feature>
<keyword evidence="6 14" id="KW-0489">Methyltransferase</keyword>
<comment type="caution">
    <text evidence="14">Lacks conserved residue(s) required for the propagation of feature annotation.</text>
</comment>
<gene>
    <name evidence="14 16" type="primary">rlmN</name>
    <name evidence="16" type="ORF">Spa11_44180</name>
</gene>
<organism evidence="16 17">
    <name type="scientific">Botrimarina mediterranea</name>
    <dbReference type="NCBI Taxonomy" id="2528022"/>
    <lineage>
        <taxon>Bacteria</taxon>
        <taxon>Pseudomonadati</taxon>
        <taxon>Planctomycetota</taxon>
        <taxon>Planctomycetia</taxon>
        <taxon>Pirellulales</taxon>
        <taxon>Lacipirellulaceae</taxon>
        <taxon>Botrimarina</taxon>
    </lineage>
</organism>
<protein>
    <recommendedName>
        <fullName evidence="14">Probable dual-specificity RNA methyltransferase RlmN</fullName>
        <ecNumber evidence="14">2.1.1.192</ecNumber>
    </recommendedName>
    <alternativeName>
        <fullName evidence="14">23S rRNA (adenine(2503)-C(2))-methyltransferase</fullName>
    </alternativeName>
    <alternativeName>
        <fullName evidence="14">23S rRNA m2A2503 methyltransferase</fullName>
    </alternativeName>
    <alternativeName>
        <fullName evidence="14">Ribosomal RNA large subunit methyltransferase N</fullName>
    </alternativeName>
    <alternativeName>
        <fullName evidence="14">tRNA (adenine(37)-C(2))-methyltransferase</fullName>
    </alternativeName>
    <alternativeName>
        <fullName evidence="14">tRNA m2A37 methyltransferase</fullName>
    </alternativeName>
</protein>
<dbReference type="InterPro" id="IPR040072">
    <property type="entry name" value="Methyltransferase_A"/>
</dbReference>
<feature type="binding site" evidence="14">
    <location>
        <position position="336"/>
    </location>
    <ligand>
        <name>S-adenosyl-L-methionine</name>
        <dbReference type="ChEBI" id="CHEBI:59789"/>
    </ligand>
</feature>
<comment type="cofactor">
    <cofactor evidence="14">
        <name>[4Fe-4S] cluster</name>
        <dbReference type="ChEBI" id="CHEBI:49883"/>
    </cofactor>
    <text evidence="14">Binds 1 [4Fe-4S] cluster. The cluster is coordinated with 3 cysteines and an exchangeable S-adenosyl-L-methionine.</text>
</comment>
<keyword evidence="12 14" id="KW-0411">Iron-sulfur</keyword>
<evidence type="ECO:0000256" key="6">
    <source>
        <dbReference type="ARBA" id="ARBA00022603"/>
    </source>
</evidence>
<reference evidence="16 17" key="1">
    <citation type="submission" date="2019-02" db="EMBL/GenBank/DDBJ databases">
        <title>Deep-cultivation of Planctomycetes and their phenomic and genomic characterization uncovers novel biology.</title>
        <authorList>
            <person name="Wiegand S."/>
            <person name="Jogler M."/>
            <person name="Boedeker C."/>
            <person name="Pinto D."/>
            <person name="Vollmers J."/>
            <person name="Rivas-Marin E."/>
            <person name="Kohn T."/>
            <person name="Peeters S.H."/>
            <person name="Heuer A."/>
            <person name="Rast P."/>
            <person name="Oberbeckmann S."/>
            <person name="Bunk B."/>
            <person name="Jeske O."/>
            <person name="Meyerdierks A."/>
            <person name="Storesund J.E."/>
            <person name="Kallscheuer N."/>
            <person name="Luecker S."/>
            <person name="Lage O.M."/>
            <person name="Pohl T."/>
            <person name="Merkel B.J."/>
            <person name="Hornburger P."/>
            <person name="Mueller R.-W."/>
            <person name="Bruemmer F."/>
            <person name="Labrenz M."/>
            <person name="Spormann A.M."/>
            <person name="Op den Camp H."/>
            <person name="Overmann J."/>
            <person name="Amann R."/>
            <person name="Jetten M.S.M."/>
            <person name="Mascher T."/>
            <person name="Medema M.H."/>
            <person name="Devos D.P."/>
            <person name="Kaster A.-K."/>
            <person name="Ovreas L."/>
            <person name="Rohde M."/>
            <person name="Galperin M.Y."/>
            <person name="Jogler C."/>
        </authorList>
    </citation>
    <scope>NUCLEOTIDE SEQUENCE [LARGE SCALE GENOMIC DNA]</scope>
    <source>
        <strain evidence="16 17">Spa11</strain>
    </source>
</reference>
<dbReference type="SUPFAM" id="SSF102114">
    <property type="entry name" value="Radical SAM enzymes"/>
    <property type="match status" value="1"/>
</dbReference>
<dbReference type="Gene3D" id="1.10.150.530">
    <property type="match status" value="1"/>
</dbReference>
<comment type="miscellaneous">
    <text evidence="14">Reaction proceeds by a ping-pong mechanism involving intermediate methylation of a conserved cysteine residue.</text>
</comment>
<evidence type="ECO:0000256" key="12">
    <source>
        <dbReference type="ARBA" id="ARBA00023014"/>
    </source>
</evidence>
<dbReference type="EMBL" id="CP036349">
    <property type="protein sequence ID" value="QDV76193.1"/>
    <property type="molecule type" value="Genomic_DNA"/>
</dbReference>
<keyword evidence="4 14" id="KW-0963">Cytoplasm</keyword>
<dbReference type="PIRSF" id="PIRSF006004">
    <property type="entry name" value="CHP00048"/>
    <property type="match status" value="1"/>
</dbReference>
<feature type="binding site" evidence="14">
    <location>
        <position position="161"/>
    </location>
    <ligand>
        <name>[4Fe-4S] cluster</name>
        <dbReference type="ChEBI" id="CHEBI:49883"/>
        <note>4Fe-4S-S-AdoMet</note>
    </ligand>
</feature>
<evidence type="ECO:0000313" key="17">
    <source>
        <dbReference type="Proteomes" id="UP000316426"/>
    </source>
</evidence>
<dbReference type="GO" id="GO:0046872">
    <property type="term" value="F:metal ion binding"/>
    <property type="evidence" value="ECO:0007669"/>
    <property type="project" value="UniProtKB-KW"/>
</dbReference>
<dbReference type="GO" id="GO:0070475">
    <property type="term" value="P:rRNA base methylation"/>
    <property type="evidence" value="ECO:0007669"/>
    <property type="project" value="UniProtKB-UniRule"/>
</dbReference>
<dbReference type="EC" id="2.1.1.192" evidence="14"/>
<dbReference type="InterPro" id="IPR004383">
    <property type="entry name" value="rRNA_lsu_MTrfase_RlmN/Cfr"/>
</dbReference>
<comment type="function">
    <text evidence="14">Specifically methylates position 2 of adenine 2503 in 23S rRNA and position 2 of adenine 37 in tRNAs.</text>
</comment>
<dbReference type="SFLD" id="SFLDS00029">
    <property type="entry name" value="Radical_SAM"/>
    <property type="match status" value="1"/>
</dbReference>
<feature type="binding site" evidence="14">
    <location>
        <begin position="203"/>
        <end position="204"/>
    </location>
    <ligand>
        <name>S-adenosyl-L-methionine</name>
        <dbReference type="ChEBI" id="CHEBI:59789"/>
    </ligand>
</feature>
<dbReference type="GO" id="GO:0000049">
    <property type="term" value="F:tRNA binding"/>
    <property type="evidence" value="ECO:0007669"/>
    <property type="project" value="UniProtKB-UniRule"/>
</dbReference>
<keyword evidence="8 14" id="KW-0949">S-adenosyl-L-methionine</keyword>
<keyword evidence="3 14" id="KW-0004">4Fe-4S</keyword>
<evidence type="ECO:0000256" key="7">
    <source>
        <dbReference type="ARBA" id="ARBA00022679"/>
    </source>
</evidence>
<evidence type="ECO:0000256" key="8">
    <source>
        <dbReference type="ARBA" id="ARBA00022691"/>
    </source>
</evidence>
<keyword evidence="11 14" id="KW-0408">Iron</keyword>
<dbReference type="FunFam" id="3.20.20.70:FF:000014">
    <property type="entry name" value="Probable dual-specificity RNA methyltransferase RlmN"/>
    <property type="match status" value="1"/>
</dbReference>
<dbReference type="HAMAP" id="MF_01849">
    <property type="entry name" value="RNA_methyltr_RlmN"/>
    <property type="match status" value="1"/>
</dbReference>
<feature type="binding site" evidence="14">
    <location>
        <begin position="260"/>
        <end position="262"/>
    </location>
    <ligand>
        <name>S-adenosyl-L-methionine</name>
        <dbReference type="ChEBI" id="CHEBI:59789"/>
    </ligand>
</feature>
<dbReference type="GO" id="GO:0051539">
    <property type="term" value="F:4 iron, 4 sulfur cluster binding"/>
    <property type="evidence" value="ECO:0007669"/>
    <property type="project" value="UniProtKB-UniRule"/>
</dbReference>
<evidence type="ECO:0000256" key="11">
    <source>
        <dbReference type="ARBA" id="ARBA00023004"/>
    </source>
</evidence>
<keyword evidence="7 14" id="KW-0808">Transferase</keyword>
<evidence type="ECO:0000256" key="3">
    <source>
        <dbReference type="ARBA" id="ARBA00022485"/>
    </source>
</evidence>
<feature type="active site" description="S-methylcysteine intermediate" evidence="14">
    <location>
        <position position="379"/>
    </location>
</feature>
<evidence type="ECO:0000256" key="9">
    <source>
        <dbReference type="ARBA" id="ARBA00022694"/>
    </source>
</evidence>
<dbReference type="GO" id="GO:0005737">
    <property type="term" value="C:cytoplasm"/>
    <property type="evidence" value="ECO:0007669"/>
    <property type="project" value="UniProtKB-SubCell"/>
</dbReference>
<evidence type="ECO:0000256" key="14">
    <source>
        <dbReference type="HAMAP-Rule" id="MF_01849"/>
    </source>
</evidence>
<comment type="catalytic activity">
    <reaction evidence="14">
        <text>adenosine(37) in tRNA + 2 reduced [2Fe-2S]-[ferredoxin] + 2 S-adenosyl-L-methionine = 2-methyladenosine(37) in tRNA + 5'-deoxyadenosine + L-methionine + 2 oxidized [2Fe-2S]-[ferredoxin] + S-adenosyl-L-homocysteine</text>
        <dbReference type="Rhea" id="RHEA:43332"/>
        <dbReference type="Rhea" id="RHEA-COMP:10000"/>
        <dbReference type="Rhea" id="RHEA-COMP:10001"/>
        <dbReference type="Rhea" id="RHEA-COMP:10162"/>
        <dbReference type="Rhea" id="RHEA-COMP:10485"/>
        <dbReference type="ChEBI" id="CHEBI:17319"/>
        <dbReference type="ChEBI" id="CHEBI:33737"/>
        <dbReference type="ChEBI" id="CHEBI:33738"/>
        <dbReference type="ChEBI" id="CHEBI:57844"/>
        <dbReference type="ChEBI" id="CHEBI:57856"/>
        <dbReference type="ChEBI" id="CHEBI:59789"/>
        <dbReference type="ChEBI" id="CHEBI:74411"/>
        <dbReference type="ChEBI" id="CHEBI:74497"/>
        <dbReference type="EC" id="2.1.1.192"/>
    </reaction>
</comment>
<dbReference type="InterPro" id="IPR048641">
    <property type="entry name" value="RlmN_N"/>
</dbReference>
<dbReference type="GO" id="GO:0070040">
    <property type="term" value="F:rRNA (adenine(2503)-C2-)-methyltransferase activity"/>
    <property type="evidence" value="ECO:0007669"/>
    <property type="project" value="UniProtKB-UniRule"/>
</dbReference>
<dbReference type="GO" id="GO:0019843">
    <property type="term" value="F:rRNA binding"/>
    <property type="evidence" value="ECO:0007669"/>
    <property type="project" value="UniProtKB-UniRule"/>
</dbReference>
<keyword evidence="17" id="KW-1185">Reference proteome</keyword>
<dbReference type="PROSITE" id="PS51918">
    <property type="entry name" value="RADICAL_SAM"/>
    <property type="match status" value="1"/>
</dbReference>
<sequence>MMGSHYFQGLAPLTTRCRPSGAHEMPAPHLLDDIDAALAAACQRLALPAYRAKQVRKWLLEKRAQGWDTMTDLPKALRTQLEGEFQLWTAEVAKHTAADDGTEKLLLQLAGGGRIECVLLRENIGKRAKEVESPASLAPEGRRRTMCISTQVGCAMGCVFCASGLDGVDRNLTTGEIVEQVLRLQHRLGPEERLSHLVVMGMGEPLANLDNLLPALNEVSRPDGLGISPRRITISTVGLPPAIRKLARSEDGSRYRLAISLHAPNDELRNRIVPVNKNIGVEAVMAAADDYYEVSGRRLTFEYVLLAELNDQPEHAHQLVGLLKSRNALLNVIPYNPVEGLPYRTPTMEAQQRFRTILETGGVEVRFRHRKGDKINAACGQLRRSTPPSVVPITSNL</sequence>
<evidence type="ECO:0000256" key="13">
    <source>
        <dbReference type="ARBA" id="ARBA00023157"/>
    </source>
</evidence>
<accession>A0A518KEJ0</accession>
<feature type="active site" description="Proton acceptor" evidence="14">
    <location>
        <position position="116"/>
    </location>
</feature>
<dbReference type="Proteomes" id="UP000316426">
    <property type="component" value="Chromosome"/>
</dbReference>
<dbReference type="CDD" id="cd01335">
    <property type="entry name" value="Radical_SAM"/>
    <property type="match status" value="1"/>
</dbReference>
<keyword evidence="13 14" id="KW-1015">Disulfide bond</keyword>
<dbReference type="InterPro" id="IPR058240">
    <property type="entry name" value="rSAM_sf"/>
</dbReference>
<dbReference type="InterPro" id="IPR013785">
    <property type="entry name" value="Aldolase_TIM"/>
</dbReference>
<keyword evidence="5 14" id="KW-0698">rRNA processing</keyword>
<evidence type="ECO:0000256" key="5">
    <source>
        <dbReference type="ARBA" id="ARBA00022552"/>
    </source>
</evidence>
<dbReference type="InterPro" id="IPR007197">
    <property type="entry name" value="rSAM"/>
</dbReference>
<dbReference type="AlphaFoldDB" id="A0A518KEJ0"/>
<dbReference type="InterPro" id="IPR027492">
    <property type="entry name" value="RNA_MTrfase_RlmN"/>
</dbReference>
<dbReference type="NCBIfam" id="TIGR00048">
    <property type="entry name" value="rRNA_mod_RlmN"/>
    <property type="match status" value="1"/>
</dbReference>
<keyword evidence="10 14" id="KW-0479">Metal-binding</keyword>
<dbReference type="KEGG" id="bmei:Spa11_44180"/>
<evidence type="ECO:0000256" key="4">
    <source>
        <dbReference type="ARBA" id="ARBA00022490"/>
    </source>
</evidence>